<dbReference type="Gene3D" id="3.40.395.10">
    <property type="entry name" value="Adenoviral Proteinase, Chain A"/>
    <property type="match status" value="1"/>
</dbReference>
<gene>
    <name evidence="1" type="primary">AVEN_200179_1</name>
    <name evidence="1" type="ORF">CDAR_484351</name>
</gene>
<dbReference type="AlphaFoldDB" id="A0AAV4MUV9"/>
<keyword evidence="2" id="KW-1185">Reference proteome</keyword>
<protein>
    <recommendedName>
        <fullName evidence="3">Ubiquitin-like protease family profile domain-containing protein</fullName>
    </recommendedName>
</protein>
<evidence type="ECO:0000313" key="2">
    <source>
        <dbReference type="Proteomes" id="UP001054837"/>
    </source>
</evidence>
<dbReference type="InterPro" id="IPR038765">
    <property type="entry name" value="Papain-like_cys_pep_sf"/>
</dbReference>
<reference evidence="1 2" key="1">
    <citation type="submission" date="2021-06" db="EMBL/GenBank/DDBJ databases">
        <title>Caerostris darwini draft genome.</title>
        <authorList>
            <person name="Kono N."/>
            <person name="Arakawa K."/>
        </authorList>
    </citation>
    <scope>NUCLEOTIDE SEQUENCE [LARGE SCALE GENOMIC DNA]</scope>
</reference>
<dbReference type="Proteomes" id="UP001054837">
    <property type="component" value="Unassembled WGS sequence"/>
</dbReference>
<evidence type="ECO:0008006" key="3">
    <source>
        <dbReference type="Google" id="ProtNLM"/>
    </source>
</evidence>
<dbReference type="SUPFAM" id="SSF54001">
    <property type="entry name" value="Cysteine proteinases"/>
    <property type="match status" value="1"/>
</dbReference>
<comment type="caution">
    <text evidence="1">The sequence shown here is derived from an EMBL/GenBank/DDBJ whole genome shotgun (WGS) entry which is preliminary data.</text>
</comment>
<proteinExistence type="predicted"/>
<accession>A0AAV4MUV9</accession>
<dbReference type="EMBL" id="BPLQ01000914">
    <property type="protein sequence ID" value="GIX76194.1"/>
    <property type="molecule type" value="Genomic_DNA"/>
</dbReference>
<organism evidence="1 2">
    <name type="scientific">Caerostris darwini</name>
    <dbReference type="NCBI Taxonomy" id="1538125"/>
    <lineage>
        <taxon>Eukaryota</taxon>
        <taxon>Metazoa</taxon>
        <taxon>Ecdysozoa</taxon>
        <taxon>Arthropoda</taxon>
        <taxon>Chelicerata</taxon>
        <taxon>Arachnida</taxon>
        <taxon>Araneae</taxon>
        <taxon>Araneomorphae</taxon>
        <taxon>Entelegynae</taxon>
        <taxon>Araneoidea</taxon>
        <taxon>Araneidae</taxon>
        <taxon>Caerostris</taxon>
    </lineage>
</organism>
<evidence type="ECO:0000313" key="1">
    <source>
        <dbReference type="EMBL" id="GIX76194.1"/>
    </source>
</evidence>
<name>A0AAV4MUV9_9ARAC</name>
<sequence length="175" mass="20409">MTALPLSAAVIDKICRHFPNLSGIPFLGIFPADEIPSLDQIDDMAAIVVNTHSSGWPGEHWLLMVFSKVRRYLEFFDSFGRHPDEFNPHIADFVSTFPEVEWKSPRFQSPETSVCGYYCIFYLTKLFLKYNRYEIFKELSSQQNADQYVVDYFVEFRKNSQSGSRFSPREEVYFA</sequence>